<keyword evidence="2" id="KW-1185">Reference proteome</keyword>
<evidence type="ECO:0000313" key="1">
    <source>
        <dbReference type="EMBL" id="CAK9864628.1"/>
    </source>
</evidence>
<reference evidence="1" key="1">
    <citation type="submission" date="2024-03" db="EMBL/GenBank/DDBJ databases">
        <authorList>
            <consortium name="ELIXIR-Norway"/>
            <consortium name="Elixir Norway"/>
        </authorList>
    </citation>
    <scope>NUCLEOTIDE SEQUENCE</scope>
</reference>
<sequence>MAAEAGERSHEGGPQRSKTIMVRSDILRLPISDRPTAGQTRCVFRSGRRRVPDANNNGRCPILPSYYVLAYVQISFLLKGYPIRSHVHCFTHCKGSSLRRTAKFDADVMWYIFL</sequence>
<evidence type="ECO:0000313" key="2">
    <source>
        <dbReference type="Proteomes" id="UP001497522"/>
    </source>
</evidence>
<accession>A0ABP1AQ40</accession>
<organism evidence="1 2">
    <name type="scientific">Sphagnum jensenii</name>
    <dbReference type="NCBI Taxonomy" id="128206"/>
    <lineage>
        <taxon>Eukaryota</taxon>
        <taxon>Viridiplantae</taxon>
        <taxon>Streptophyta</taxon>
        <taxon>Embryophyta</taxon>
        <taxon>Bryophyta</taxon>
        <taxon>Sphagnophytina</taxon>
        <taxon>Sphagnopsida</taxon>
        <taxon>Sphagnales</taxon>
        <taxon>Sphagnaceae</taxon>
        <taxon>Sphagnum</taxon>
    </lineage>
</organism>
<proteinExistence type="predicted"/>
<name>A0ABP1AQ40_9BRYO</name>
<dbReference type="Proteomes" id="UP001497522">
    <property type="component" value="Chromosome 14"/>
</dbReference>
<gene>
    <name evidence="1" type="ORF">CSSPJE1EN2_LOCUS7623</name>
</gene>
<protein>
    <submittedName>
        <fullName evidence="1">Uncharacterized protein</fullName>
    </submittedName>
</protein>
<dbReference type="EMBL" id="OZ023715">
    <property type="protein sequence ID" value="CAK9864628.1"/>
    <property type="molecule type" value="Genomic_DNA"/>
</dbReference>